<name>A0A9Q9B4E6_9PEZI</name>
<keyword evidence="3" id="KW-1185">Reference proteome</keyword>
<dbReference type="EMBL" id="CP099426">
    <property type="protein sequence ID" value="USW57283.1"/>
    <property type="molecule type" value="Genomic_DNA"/>
</dbReference>
<gene>
    <name evidence="2" type="ORF">Slin15195_G106020</name>
</gene>
<proteinExistence type="predicted"/>
<feature type="region of interest" description="Disordered" evidence="1">
    <location>
        <begin position="20"/>
        <end position="146"/>
    </location>
</feature>
<dbReference type="AlphaFoldDB" id="A0A9Q9B4E6"/>
<dbReference type="Proteomes" id="UP001056384">
    <property type="component" value="Chromosome 9"/>
</dbReference>
<evidence type="ECO:0000313" key="3">
    <source>
        <dbReference type="Proteomes" id="UP001056384"/>
    </source>
</evidence>
<organism evidence="2 3">
    <name type="scientific">Septoria linicola</name>
    <dbReference type="NCBI Taxonomy" id="215465"/>
    <lineage>
        <taxon>Eukaryota</taxon>
        <taxon>Fungi</taxon>
        <taxon>Dikarya</taxon>
        <taxon>Ascomycota</taxon>
        <taxon>Pezizomycotina</taxon>
        <taxon>Dothideomycetes</taxon>
        <taxon>Dothideomycetidae</taxon>
        <taxon>Mycosphaerellales</taxon>
        <taxon>Mycosphaerellaceae</taxon>
        <taxon>Septoria</taxon>
    </lineage>
</organism>
<reference evidence="2" key="1">
    <citation type="submission" date="2022-06" db="EMBL/GenBank/DDBJ databases">
        <title>Complete genome sequences of two strains of the flax pathogen Septoria linicola.</title>
        <authorList>
            <person name="Lapalu N."/>
            <person name="Simon A."/>
            <person name="Demenou B."/>
            <person name="Paumier D."/>
            <person name="Guillot M.-P."/>
            <person name="Gout L."/>
            <person name="Valade R."/>
        </authorList>
    </citation>
    <scope>NUCLEOTIDE SEQUENCE</scope>
    <source>
        <strain evidence="2">SE15195</strain>
    </source>
</reference>
<protein>
    <submittedName>
        <fullName evidence="2">Uncharacterized protein</fullName>
    </submittedName>
</protein>
<accession>A0A9Q9B4E6</accession>
<sequence>MAFLKRLSDSLWDYVSPRKVDRVPFPTPETGNSALPSRKTTLEDVARHSKSMSPSERVSEWHIKSIFQPDSPGSTKRKRLHTPESGAGRRAKQPRIEVEDMDDVPMSEQKRLDSPMHDDYDDRSSFLRTPSRRSKTRSPSPSFEEYLRDDDSISVDLRVDDEQFNNTPPKQRVVHIPAELSDKQIGTEELRAKGWDDDYITLMQKIGLRGREPVLPAYMKFEYRFLPDGLFESTDDAFISSQRNGHFKASKALQRLLDLGGHLRDRKLMDPEEARAELEVKKHLKDYIKWAESDADLDQSTAIPIMVQVYAEAGTPGDDIRATAEDKCRVLVQRWKNALEVARSVEFSPGSRASDGTLLSYELPTFYALLASDAIVAIMAYRIDTDECQPMALFDYNDRDYDVWNSLAMAILICHVRNVQLRIAEDTDIGLKQSYSGESDGGMDEDA</sequence>
<feature type="compositionally biased region" description="Basic and acidic residues" evidence="1">
    <location>
        <begin position="108"/>
        <end position="125"/>
    </location>
</feature>
<evidence type="ECO:0000313" key="2">
    <source>
        <dbReference type="EMBL" id="USW57283.1"/>
    </source>
</evidence>
<feature type="compositionally biased region" description="Polar residues" evidence="1">
    <location>
        <begin position="29"/>
        <end position="39"/>
    </location>
</feature>
<evidence type="ECO:0000256" key="1">
    <source>
        <dbReference type="SAM" id="MobiDB-lite"/>
    </source>
</evidence>